<dbReference type="AlphaFoldDB" id="A0A5C3MTS2"/>
<dbReference type="PANTHER" id="PTHR46579:SF1">
    <property type="entry name" value="F5_8 TYPE C DOMAIN-CONTAINING PROTEIN"/>
    <property type="match status" value="1"/>
</dbReference>
<accession>A0A5C3MTS2</accession>
<evidence type="ECO:0000256" key="1">
    <source>
        <dbReference type="SAM" id="MobiDB-lite"/>
    </source>
</evidence>
<dbReference type="Proteomes" id="UP000305948">
    <property type="component" value="Unassembled WGS sequence"/>
</dbReference>
<reference evidence="2 3" key="1">
    <citation type="journal article" date="2019" name="Nat. Ecol. Evol.">
        <title>Megaphylogeny resolves global patterns of mushroom evolution.</title>
        <authorList>
            <person name="Varga T."/>
            <person name="Krizsan K."/>
            <person name="Foldi C."/>
            <person name="Dima B."/>
            <person name="Sanchez-Garcia M."/>
            <person name="Sanchez-Ramirez S."/>
            <person name="Szollosi G.J."/>
            <person name="Szarkandi J.G."/>
            <person name="Papp V."/>
            <person name="Albert L."/>
            <person name="Andreopoulos W."/>
            <person name="Angelini C."/>
            <person name="Antonin V."/>
            <person name="Barry K.W."/>
            <person name="Bougher N.L."/>
            <person name="Buchanan P."/>
            <person name="Buyck B."/>
            <person name="Bense V."/>
            <person name="Catcheside P."/>
            <person name="Chovatia M."/>
            <person name="Cooper J."/>
            <person name="Damon W."/>
            <person name="Desjardin D."/>
            <person name="Finy P."/>
            <person name="Geml J."/>
            <person name="Haridas S."/>
            <person name="Hughes K."/>
            <person name="Justo A."/>
            <person name="Karasinski D."/>
            <person name="Kautmanova I."/>
            <person name="Kiss B."/>
            <person name="Kocsube S."/>
            <person name="Kotiranta H."/>
            <person name="LaButti K.M."/>
            <person name="Lechner B.E."/>
            <person name="Liimatainen K."/>
            <person name="Lipzen A."/>
            <person name="Lukacs Z."/>
            <person name="Mihaltcheva S."/>
            <person name="Morgado L.N."/>
            <person name="Niskanen T."/>
            <person name="Noordeloos M.E."/>
            <person name="Ohm R.A."/>
            <person name="Ortiz-Santana B."/>
            <person name="Ovrebo C."/>
            <person name="Racz N."/>
            <person name="Riley R."/>
            <person name="Savchenko A."/>
            <person name="Shiryaev A."/>
            <person name="Soop K."/>
            <person name="Spirin V."/>
            <person name="Szebenyi C."/>
            <person name="Tomsovsky M."/>
            <person name="Tulloss R.E."/>
            <person name="Uehling J."/>
            <person name="Grigoriev I.V."/>
            <person name="Vagvolgyi C."/>
            <person name="Papp T."/>
            <person name="Martin F.M."/>
            <person name="Miettinen O."/>
            <person name="Hibbett D.S."/>
            <person name="Nagy L.G."/>
        </authorList>
    </citation>
    <scope>NUCLEOTIDE SEQUENCE [LARGE SCALE GENOMIC DNA]</scope>
    <source>
        <strain evidence="2 3">OMC1185</strain>
    </source>
</reference>
<keyword evidence="3" id="KW-1185">Reference proteome</keyword>
<name>A0A5C3MTS2_9AGAM</name>
<gene>
    <name evidence="2" type="ORF">OE88DRAFT_1613496</name>
</gene>
<evidence type="ECO:0000313" key="3">
    <source>
        <dbReference type="Proteomes" id="UP000305948"/>
    </source>
</evidence>
<proteinExistence type="predicted"/>
<organism evidence="2 3">
    <name type="scientific">Heliocybe sulcata</name>
    <dbReference type="NCBI Taxonomy" id="5364"/>
    <lineage>
        <taxon>Eukaryota</taxon>
        <taxon>Fungi</taxon>
        <taxon>Dikarya</taxon>
        <taxon>Basidiomycota</taxon>
        <taxon>Agaricomycotina</taxon>
        <taxon>Agaricomycetes</taxon>
        <taxon>Gloeophyllales</taxon>
        <taxon>Gloeophyllaceae</taxon>
        <taxon>Heliocybe</taxon>
    </lineage>
</organism>
<dbReference type="EMBL" id="ML213520">
    <property type="protein sequence ID" value="TFK48343.1"/>
    <property type="molecule type" value="Genomic_DNA"/>
</dbReference>
<dbReference type="PANTHER" id="PTHR46579">
    <property type="entry name" value="F5/8 TYPE C DOMAIN-CONTAINING PROTEIN-RELATED"/>
    <property type="match status" value="1"/>
</dbReference>
<dbReference type="OrthoDB" id="3239894at2759"/>
<sequence>RDGEEHKAHCCRWKELPTQEARDSWFQSSGARWTEFARLPYFDLVWFTLIDPMHNVLLGLAKNQWYARWIQTKALWAPTSKSEREIGMLHNFLETVESPLWAGRLPLRMGEPAGGSLTADKYKFASTSVLLIVVSYNSYTIISIPIIWDVYLDSAVAALGSARERYEAETEQYKKDHKLWEAREARRQKKAEGQGKTTAKSSKKDAEPVPPQEPEQRLREEEPDLFLKFATSLKILLGRSIDERGTMKPNHHWVVHQPEQIRDYGPVYTFWLFLTERLNKTMKNYNTNHHTGGQMEVTLMRSFGREKRARALV</sequence>
<feature type="region of interest" description="Disordered" evidence="1">
    <location>
        <begin position="185"/>
        <end position="221"/>
    </location>
</feature>
<feature type="non-terminal residue" evidence="2">
    <location>
        <position position="1"/>
    </location>
</feature>
<dbReference type="STRING" id="5364.A0A5C3MTS2"/>
<feature type="non-terminal residue" evidence="2">
    <location>
        <position position="313"/>
    </location>
</feature>
<protein>
    <submittedName>
        <fullName evidence="2">Uncharacterized protein</fullName>
    </submittedName>
</protein>
<evidence type="ECO:0000313" key="2">
    <source>
        <dbReference type="EMBL" id="TFK48343.1"/>
    </source>
</evidence>